<dbReference type="EMBL" id="JBEPMN010000004">
    <property type="protein sequence ID" value="MET3661192.1"/>
    <property type="molecule type" value="Genomic_DNA"/>
</dbReference>
<evidence type="ECO:0000256" key="4">
    <source>
        <dbReference type="ARBA" id="ARBA00022475"/>
    </source>
</evidence>
<reference evidence="10 11" key="1">
    <citation type="submission" date="2024-06" db="EMBL/GenBank/DDBJ databases">
        <title>Genomic Encyclopedia of Type Strains, Phase IV (KMG-IV): sequencing the most valuable type-strain genomes for metagenomic binning, comparative biology and taxonomic classification.</title>
        <authorList>
            <person name="Goeker M."/>
        </authorList>
    </citation>
    <scope>NUCLEOTIDE SEQUENCE [LARGE SCALE GENOMIC DNA]</scope>
    <source>
        <strain evidence="10 11">DSM 19730</strain>
    </source>
</reference>
<evidence type="ECO:0000313" key="11">
    <source>
        <dbReference type="Proteomes" id="UP001549143"/>
    </source>
</evidence>
<dbReference type="Pfam" id="PF00528">
    <property type="entry name" value="BPD_transp_1"/>
    <property type="match status" value="1"/>
</dbReference>
<dbReference type="Proteomes" id="UP001549143">
    <property type="component" value="Unassembled WGS sequence"/>
</dbReference>
<keyword evidence="4" id="KW-1003">Cell membrane</keyword>
<comment type="similarity">
    <text evidence="2">Belongs to the binding-protein-dependent transport system permease family. HisMQ subfamily.</text>
</comment>
<dbReference type="PANTHER" id="PTHR30614:SF41">
    <property type="entry name" value="INNER MEMBRANE AMINO-ACID ABC TRANSPORTER PERMEASE PROTEIN YHDY"/>
    <property type="match status" value="1"/>
</dbReference>
<feature type="transmembrane region" description="Helical" evidence="8">
    <location>
        <begin position="53"/>
        <end position="73"/>
    </location>
</feature>
<sequence>MSAILNNWEYMLAGLRYTFALALVGIVGSFLLGCILATLRLSPYLPARLVAKVFIELVRSVPLLLFIFFTYFLMTELGYNVSAFVSGCIALVVFTSVYVAEIIRSGILGVHPGHVEAARASGLSYLQTTLHVVLPQAIRRMMPSLSSEFIMLIKETSLVSVIGVQEFYTRVSITNSRVLVHPFELLMFAAVVYFCICFALSFVARKYELRSDI</sequence>
<dbReference type="Gene3D" id="1.10.3720.10">
    <property type="entry name" value="MetI-like"/>
    <property type="match status" value="1"/>
</dbReference>
<feature type="transmembrane region" description="Helical" evidence="8">
    <location>
        <begin position="79"/>
        <end position="100"/>
    </location>
</feature>
<keyword evidence="7 8" id="KW-0472">Membrane</keyword>
<feature type="transmembrane region" description="Helical" evidence="8">
    <location>
        <begin position="185"/>
        <end position="204"/>
    </location>
</feature>
<dbReference type="RefSeq" id="WP_354151080.1">
    <property type="nucleotide sequence ID" value="NZ_JBEPMN010000004.1"/>
</dbReference>
<dbReference type="NCBIfam" id="TIGR01726">
    <property type="entry name" value="HEQRo_perm_3TM"/>
    <property type="match status" value="1"/>
</dbReference>
<keyword evidence="5 8" id="KW-0812">Transmembrane</keyword>
<keyword evidence="6 8" id="KW-1133">Transmembrane helix</keyword>
<gene>
    <name evidence="10" type="ORF">ABID44_001512</name>
</gene>
<evidence type="ECO:0000259" key="9">
    <source>
        <dbReference type="PROSITE" id="PS50928"/>
    </source>
</evidence>
<comment type="caution">
    <text evidence="10">The sequence shown here is derived from an EMBL/GenBank/DDBJ whole genome shotgun (WGS) entry which is preliminary data.</text>
</comment>
<evidence type="ECO:0000256" key="2">
    <source>
        <dbReference type="ARBA" id="ARBA00010072"/>
    </source>
</evidence>
<feature type="transmembrane region" description="Helical" evidence="8">
    <location>
        <begin position="20"/>
        <end position="41"/>
    </location>
</feature>
<dbReference type="CDD" id="cd06261">
    <property type="entry name" value="TM_PBP2"/>
    <property type="match status" value="1"/>
</dbReference>
<proteinExistence type="inferred from homology"/>
<keyword evidence="3 8" id="KW-0813">Transport</keyword>
<evidence type="ECO:0000256" key="5">
    <source>
        <dbReference type="ARBA" id="ARBA00022692"/>
    </source>
</evidence>
<accession>A0ABV2KJE0</accession>
<evidence type="ECO:0000256" key="1">
    <source>
        <dbReference type="ARBA" id="ARBA00004429"/>
    </source>
</evidence>
<name>A0ABV2KJE0_9HYPH</name>
<evidence type="ECO:0000256" key="7">
    <source>
        <dbReference type="ARBA" id="ARBA00023136"/>
    </source>
</evidence>
<evidence type="ECO:0000256" key="6">
    <source>
        <dbReference type="ARBA" id="ARBA00022989"/>
    </source>
</evidence>
<dbReference type="PROSITE" id="PS50928">
    <property type="entry name" value="ABC_TM1"/>
    <property type="match status" value="1"/>
</dbReference>
<dbReference type="SUPFAM" id="SSF161098">
    <property type="entry name" value="MetI-like"/>
    <property type="match status" value="1"/>
</dbReference>
<evidence type="ECO:0000256" key="3">
    <source>
        <dbReference type="ARBA" id="ARBA00022448"/>
    </source>
</evidence>
<dbReference type="InterPro" id="IPR010065">
    <property type="entry name" value="AA_ABC_transptr_permease_3TM"/>
</dbReference>
<dbReference type="InterPro" id="IPR035906">
    <property type="entry name" value="MetI-like_sf"/>
</dbReference>
<dbReference type="PANTHER" id="PTHR30614">
    <property type="entry name" value="MEMBRANE COMPONENT OF AMINO ACID ABC TRANSPORTER"/>
    <property type="match status" value="1"/>
</dbReference>
<feature type="domain" description="ABC transmembrane type-1" evidence="9">
    <location>
        <begin position="15"/>
        <end position="204"/>
    </location>
</feature>
<comment type="subcellular location">
    <subcellularLocation>
        <location evidence="1">Cell inner membrane</location>
        <topology evidence="1">Multi-pass membrane protein</topology>
    </subcellularLocation>
    <subcellularLocation>
        <location evidence="8">Cell membrane</location>
        <topology evidence="8">Multi-pass membrane protein</topology>
    </subcellularLocation>
</comment>
<protein>
    <submittedName>
        <fullName evidence="10">His/Glu/Gln/Arg/opine family amino acid ABC transporter permease subunit</fullName>
    </submittedName>
</protein>
<evidence type="ECO:0000256" key="8">
    <source>
        <dbReference type="RuleBase" id="RU363032"/>
    </source>
</evidence>
<keyword evidence="11" id="KW-1185">Reference proteome</keyword>
<dbReference type="InterPro" id="IPR043429">
    <property type="entry name" value="ArtM/GltK/GlnP/TcyL/YhdX-like"/>
</dbReference>
<evidence type="ECO:0000313" key="10">
    <source>
        <dbReference type="EMBL" id="MET3661192.1"/>
    </source>
</evidence>
<organism evidence="10 11">
    <name type="scientific">Aquamicrobium ahrensii</name>
    <dbReference type="NCBI Taxonomy" id="469551"/>
    <lineage>
        <taxon>Bacteria</taxon>
        <taxon>Pseudomonadati</taxon>
        <taxon>Pseudomonadota</taxon>
        <taxon>Alphaproteobacteria</taxon>
        <taxon>Hyphomicrobiales</taxon>
        <taxon>Phyllobacteriaceae</taxon>
        <taxon>Aquamicrobium</taxon>
    </lineage>
</organism>
<dbReference type="InterPro" id="IPR000515">
    <property type="entry name" value="MetI-like"/>
</dbReference>